<evidence type="ECO:0000313" key="2">
    <source>
        <dbReference type="Proteomes" id="UP001177021"/>
    </source>
</evidence>
<reference evidence="1" key="1">
    <citation type="submission" date="2023-10" db="EMBL/GenBank/DDBJ databases">
        <authorList>
            <person name="Rodriguez Cubillos JULIANA M."/>
            <person name="De Vega J."/>
        </authorList>
    </citation>
    <scope>NUCLEOTIDE SEQUENCE</scope>
</reference>
<accession>A0ACB0I998</accession>
<gene>
    <name evidence="1" type="ORF">MILVUS5_LOCUS898</name>
</gene>
<proteinExistence type="predicted"/>
<protein>
    <submittedName>
        <fullName evidence="1">Uncharacterized protein</fullName>
    </submittedName>
</protein>
<name>A0ACB0I998_TRIPR</name>
<sequence>MSGGDAQKGRRVVVIGVSSLLLVAMVVAVTVGNRNPNGLEDDIEDNQRNHVASTMRAVKTVCHPAEYKKECEEALTSEAKAGNVTDPKELIKIAFNVTIKKIGDKLKETNLMEEVEKDPRSKDALDTCKQLMDLSIGEFIKSLDGMGEFHLQDLDKFLMNVKVWLNGAVTYMDTCVDGFENTTTDAGQKMKELLTSSMHMGSNALAIISDFADTVADWNVTKFLGRRLFHDVSETPSWVDHRKLLDAKTKSFKHKPNITVALDGSGDVKSINEALTKVPEKSKKPFLIFIKAGVYAEYVEVTKHMTNVVFVGEGGKKSVITGNKNFIDGINTYRTATVAIQGDHFTAINMGFENSAGPHKHQAVALRVQGDKSIFFNCSMDGYQDTLYVHTMRQFYRDCTISGTIDFIFGNALAVFQNCKFVVRKPMSNQQCIVTAQGRKEKFQPSAIVIQGGSIVSDPEFYPVRFDNKAYLARPWKNFSRTIIMDTFIDDLIQPDGYLPWQTEFGFSGMDTCFYAEYHNYGPGSDKSKRVKWAGIWNLNSKAAHWFAPSKFFHGGDWIEDKGIPFFASIPEHHKHKKTVLKW</sequence>
<dbReference type="Proteomes" id="UP001177021">
    <property type="component" value="Unassembled WGS sequence"/>
</dbReference>
<evidence type="ECO:0000313" key="1">
    <source>
        <dbReference type="EMBL" id="CAJ2628754.1"/>
    </source>
</evidence>
<organism evidence="1 2">
    <name type="scientific">Trifolium pratense</name>
    <name type="common">Red clover</name>
    <dbReference type="NCBI Taxonomy" id="57577"/>
    <lineage>
        <taxon>Eukaryota</taxon>
        <taxon>Viridiplantae</taxon>
        <taxon>Streptophyta</taxon>
        <taxon>Embryophyta</taxon>
        <taxon>Tracheophyta</taxon>
        <taxon>Spermatophyta</taxon>
        <taxon>Magnoliopsida</taxon>
        <taxon>eudicotyledons</taxon>
        <taxon>Gunneridae</taxon>
        <taxon>Pentapetalae</taxon>
        <taxon>rosids</taxon>
        <taxon>fabids</taxon>
        <taxon>Fabales</taxon>
        <taxon>Fabaceae</taxon>
        <taxon>Papilionoideae</taxon>
        <taxon>50 kb inversion clade</taxon>
        <taxon>NPAAA clade</taxon>
        <taxon>Hologalegina</taxon>
        <taxon>IRL clade</taxon>
        <taxon>Trifolieae</taxon>
        <taxon>Trifolium</taxon>
    </lineage>
</organism>
<keyword evidence="2" id="KW-1185">Reference proteome</keyword>
<comment type="caution">
    <text evidence="1">The sequence shown here is derived from an EMBL/GenBank/DDBJ whole genome shotgun (WGS) entry which is preliminary data.</text>
</comment>
<dbReference type="EMBL" id="CASHSV030000001">
    <property type="protein sequence ID" value="CAJ2628754.1"/>
    <property type="molecule type" value="Genomic_DNA"/>
</dbReference>